<feature type="compositionally biased region" description="Acidic residues" evidence="10">
    <location>
        <begin position="138"/>
        <end position="150"/>
    </location>
</feature>
<dbReference type="SUPFAM" id="SSF53335">
    <property type="entry name" value="S-adenosyl-L-methionine-dependent methyltransferases"/>
    <property type="match status" value="1"/>
</dbReference>
<dbReference type="InterPro" id="IPR029063">
    <property type="entry name" value="SAM-dependent_MTases_sf"/>
</dbReference>
<keyword evidence="4 9" id="KW-0489">Methyltransferase</keyword>
<keyword evidence="7 9" id="KW-0694">RNA-binding</keyword>
<evidence type="ECO:0000259" key="11">
    <source>
        <dbReference type="PROSITE" id="PS51686"/>
    </source>
</evidence>
<evidence type="ECO:0000313" key="13">
    <source>
        <dbReference type="WBParaSite" id="PSAMB.scaffold192size67119.g3033.t1"/>
    </source>
</evidence>
<dbReference type="GO" id="GO:0003723">
    <property type="term" value="F:RNA binding"/>
    <property type="evidence" value="ECO:0007669"/>
    <property type="project" value="UniProtKB-UniRule"/>
</dbReference>
<evidence type="ECO:0000256" key="7">
    <source>
        <dbReference type="ARBA" id="ARBA00022884"/>
    </source>
</evidence>
<feature type="compositionally biased region" description="Acidic residues" evidence="10">
    <location>
        <begin position="162"/>
        <end position="183"/>
    </location>
</feature>
<feature type="compositionally biased region" description="Basic residues" evidence="10">
    <location>
        <begin position="733"/>
        <end position="743"/>
    </location>
</feature>
<feature type="compositionally biased region" description="Basic residues" evidence="10">
    <location>
        <begin position="47"/>
        <end position="56"/>
    </location>
</feature>
<dbReference type="PANTHER" id="PTHR22807">
    <property type="entry name" value="NOP2 YEAST -RELATED NOL1/NOP2/FMU SUN DOMAIN-CONTAINING"/>
    <property type="match status" value="1"/>
</dbReference>
<feature type="compositionally biased region" description="Polar residues" evidence="10">
    <location>
        <begin position="59"/>
        <end position="70"/>
    </location>
</feature>
<dbReference type="GO" id="GO:0070475">
    <property type="term" value="P:rRNA base methylation"/>
    <property type="evidence" value="ECO:0007669"/>
    <property type="project" value="TreeGrafter"/>
</dbReference>
<dbReference type="InterPro" id="IPR023273">
    <property type="entry name" value="RCMT_NOP2"/>
</dbReference>
<proteinExistence type="inferred from homology"/>
<keyword evidence="5 9" id="KW-0808">Transferase</keyword>
<feature type="compositionally biased region" description="Basic residues" evidence="10">
    <location>
        <begin position="19"/>
        <end position="29"/>
    </location>
</feature>
<keyword evidence="8" id="KW-0539">Nucleus</keyword>
<keyword evidence="6 9" id="KW-0949">S-adenosyl-L-methionine</keyword>
<evidence type="ECO:0000313" key="12">
    <source>
        <dbReference type="Proteomes" id="UP000887566"/>
    </source>
</evidence>
<dbReference type="InterPro" id="IPR001678">
    <property type="entry name" value="MeTrfase_RsmB-F_NOP2_dom"/>
</dbReference>
<dbReference type="PRINTS" id="PR02012">
    <property type="entry name" value="RCMTNOP2"/>
</dbReference>
<dbReference type="InterPro" id="IPR054728">
    <property type="entry name" value="RsmB-like_ferredoxin"/>
</dbReference>
<dbReference type="GO" id="GO:0009383">
    <property type="term" value="F:rRNA (cytosine-C5-)-methyltransferase activity"/>
    <property type="evidence" value="ECO:0007669"/>
    <property type="project" value="TreeGrafter"/>
</dbReference>
<dbReference type="GO" id="GO:0005730">
    <property type="term" value="C:nucleolus"/>
    <property type="evidence" value="ECO:0007669"/>
    <property type="project" value="UniProtKB-SubCell"/>
</dbReference>
<feature type="region of interest" description="Disordered" evidence="10">
    <location>
        <begin position="1"/>
        <end position="189"/>
    </location>
</feature>
<dbReference type="Pfam" id="PF22458">
    <property type="entry name" value="RsmF-B_ferredox"/>
    <property type="match status" value="1"/>
</dbReference>
<dbReference type="PROSITE" id="PS01153">
    <property type="entry name" value="NOL1_NOP2_SUN"/>
    <property type="match status" value="1"/>
</dbReference>
<evidence type="ECO:0000256" key="5">
    <source>
        <dbReference type="ARBA" id="ARBA00022679"/>
    </source>
</evidence>
<comment type="subcellular location">
    <subcellularLocation>
        <location evidence="1">Nucleus</location>
        <location evidence="1">Nucleolus</location>
    </subcellularLocation>
</comment>
<feature type="compositionally biased region" description="Basic residues" evidence="10">
    <location>
        <begin position="751"/>
        <end position="760"/>
    </location>
</feature>
<evidence type="ECO:0000256" key="1">
    <source>
        <dbReference type="ARBA" id="ARBA00004604"/>
    </source>
</evidence>
<feature type="active site" description="Nucleophile" evidence="9">
    <location>
        <position position="521"/>
    </location>
</feature>
<feature type="compositionally biased region" description="Acidic residues" evidence="10">
    <location>
        <begin position="603"/>
        <end position="617"/>
    </location>
</feature>
<dbReference type="FunFam" id="3.30.70.1170:FF:000001">
    <property type="entry name" value="Ribosomal RNA methyltransferase Nop2"/>
    <property type="match status" value="1"/>
</dbReference>
<dbReference type="Proteomes" id="UP000887566">
    <property type="component" value="Unplaced"/>
</dbReference>
<evidence type="ECO:0000256" key="10">
    <source>
        <dbReference type="SAM" id="MobiDB-lite"/>
    </source>
</evidence>
<dbReference type="Gene3D" id="3.30.70.1170">
    <property type="entry name" value="Sun protein, domain 3"/>
    <property type="match status" value="1"/>
</dbReference>
<dbReference type="WBParaSite" id="PSAMB.scaffold192size67119.g3033.t1">
    <property type="protein sequence ID" value="PSAMB.scaffold192size67119.g3033.t1"/>
    <property type="gene ID" value="PSAMB.scaffold192size67119.g3033"/>
</dbReference>
<dbReference type="InterPro" id="IPR011023">
    <property type="entry name" value="Nop2p"/>
</dbReference>
<name>A0A914VI50_9BILA</name>
<sequence>MQIFELPDSTEGASPKMAKSGKKLKKVQKSSKAADLALAEDSSSPSPKKKMLKKKASLNGSAPLTNIVSNDKSHSAPAVNGAKAPLVKKKKLRKNKSKKLAREEAQHKPSTSSNHDGAAPPKKKKKASSNDDMKLFEDDSDGEDDDDDERMETLDTLNGGAGDDDDDSSAGEDAFSSDDDADASDLPIERKSKILERKAKRDEVMAEAELQTNIQRAEMYKLPTIDDVERQLKEAPNLQIIRQRISEVFQVLGDFNNRREKGRDREEYVGVLMKDLCTYYGYNEYLMGKFMDLFPNGQELMEFLDANDQPRPTTIRTNSLKTRRGELARTLINRGVNVDPAAKWTKVGLVIYDSQVPIGATPEYLAGHYMIQGLNSLLPVMALAPQENERVLDMCAAPGGKTSHIAALMKNTGTLFANDAKFARLPAVIGNLHRMGVNNAIVTHMDAREYVKIQRQGFDRILLDAPCSGTGVIWKDESVKTSKDSQDVQKRHTLQRQLILAAIDCLDANSKTGGYLVYSTCSVLVEENEAVVNYALTKRHVKLVDTGLEPGIEGHVKYRQYRFHPSLNLTRRYYPHVHNIDGFFVAKFKKLSNDKHKNARDDDVLEGGLGEDADTEESTQAAGGDAKKSANAPKKETAKKENAKKDTLKKETPKRETPKKEIAKKENAKDESVTEEGEKKVAAKRKAPTDAERAKKNKKKNKNKKKRKAEGDADKSSPKNGQQSPKTAALKTGGKKSPGKKSPSKNSPSKKQLKKKKRKELVKQRKEKQAGTTAPVSS</sequence>
<feature type="domain" description="SAM-dependent MTase RsmB/NOP-type" evidence="11">
    <location>
        <begin position="303"/>
        <end position="591"/>
    </location>
</feature>
<dbReference type="InterPro" id="IPR049560">
    <property type="entry name" value="MeTrfase_RsmB-F_NOP2_cat"/>
</dbReference>
<dbReference type="Pfam" id="PF01189">
    <property type="entry name" value="Methyltr_RsmB-F"/>
    <property type="match status" value="1"/>
</dbReference>
<organism evidence="12 13">
    <name type="scientific">Plectus sambesii</name>
    <dbReference type="NCBI Taxonomy" id="2011161"/>
    <lineage>
        <taxon>Eukaryota</taxon>
        <taxon>Metazoa</taxon>
        <taxon>Ecdysozoa</taxon>
        <taxon>Nematoda</taxon>
        <taxon>Chromadorea</taxon>
        <taxon>Plectida</taxon>
        <taxon>Plectina</taxon>
        <taxon>Plectoidea</taxon>
        <taxon>Plectidae</taxon>
        <taxon>Plectus</taxon>
    </lineage>
</organism>
<keyword evidence="3" id="KW-0690">Ribosome biogenesis</keyword>
<feature type="compositionally biased region" description="Basic and acidic residues" evidence="10">
    <location>
        <begin position="625"/>
        <end position="694"/>
    </location>
</feature>
<feature type="compositionally biased region" description="Basic residues" evidence="10">
    <location>
        <begin position="86"/>
        <end position="99"/>
    </location>
</feature>
<accession>A0A914VI50</accession>
<keyword evidence="12" id="KW-1185">Reference proteome</keyword>
<comment type="similarity">
    <text evidence="2 9">Belongs to the class I-like SAM-binding methyltransferase superfamily. RsmB/NOP family.</text>
</comment>
<reference evidence="13" key="1">
    <citation type="submission" date="2022-11" db="UniProtKB">
        <authorList>
            <consortium name="WormBaseParasite"/>
        </authorList>
    </citation>
    <scope>IDENTIFICATION</scope>
</reference>
<feature type="compositionally biased region" description="Basic and acidic residues" evidence="10">
    <location>
        <begin position="128"/>
        <end position="137"/>
    </location>
</feature>
<dbReference type="InterPro" id="IPR023267">
    <property type="entry name" value="RCMT"/>
</dbReference>
<feature type="compositionally biased region" description="Low complexity" evidence="10">
    <location>
        <begin position="30"/>
        <end position="46"/>
    </location>
</feature>
<dbReference type="PRINTS" id="PR02008">
    <property type="entry name" value="RCMTFAMILY"/>
</dbReference>
<dbReference type="PROSITE" id="PS51686">
    <property type="entry name" value="SAM_MT_RSMB_NOP"/>
    <property type="match status" value="1"/>
</dbReference>
<evidence type="ECO:0000256" key="3">
    <source>
        <dbReference type="ARBA" id="ARBA00022517"/>
    </source>
</evidence>
<dbReference type="CDD" id="cd02440">
    <property type="entry name" value="AdoMet_MTases"/>
    <property type="match status" value="1"/>
</dbReference>
<dbReference type="PANTHER" id="PTHR22807:SF30">
    <property type="entry name" value="28S RRNA (CYTOSINE(4447)-C(5))-METHYLTRANSFERASE-RELATED"/>
    <property type="match status" value="1"/>
</dbReference>
<evidence type="ECO:0000256" key="6">
    <source>
        <dbReference type="ARBA" id="ARBA00022691"/>
    </source>
</evidence>
<dbReference type="GO" id="GO:0000470">
    <property type="term" value="P:maturation of LSU-rRNA"/>
    <property type="evidence" value="ECO:0007669"/>
    <property type="project" value="TreeGrafter"/>
</dbReference>
<feature type="binding site" evidence="9">
    <location>
        <begin position="395"/>
        <end position="401"/>
    </location>
    <ligand>
        <name>S-adenosyl-L-methionine</name>
        <dbReference type="ChEBI" id="CHEBI:59789"/>
    </ligand>
</feature>
<dbReference type="InterPro" id="IPR018314">
    <property type="entry name" value="RsmB/NOL1/NOP2-like_CS"/>
</dbReference>
<dbReference type="AlphaFoldDB" id="A0A914VI50"/>
<evidence type="ECO:0000256" key="2">
    <source>
        <dbReference type="ARBA" id="ARBA00007494"/>
    </source>
</evidence>
<feature type="binding site" evidence="9">
    <location>
        <position position="419"/>
    </location>
    <ligand>
        <name>S-adenosyl-L-methionine</name>
        <dbReference type="ChEBI" id="CHEBI:59789"/>
    </ligand>
</feature>
<feature type="region of interest" description="Disordered" evidence="10">
    <location>
        <begin position="595"/>
        <end position="778"/>
    </location>
</feature>
<feature type="compositionally biased region" description="Basic residues" evidence="10">
    <location>
        <begin position="695"/>
        <end position="708"/>
    </location>
</feature>
<dbReference type="NCBIfam" id="TIGR00446">
    <property type="entry name" value="nop2p"/>
    <property type="match status" value="1"/>
</dbReference>
<evidence type="ECO:0000256" key="4">
    <source>
        <dbReference type="ARBA" id="ARBA00022603"/>
    </source>
</evidence>
<dbReference type="Gene3D" id="3.40.50.150">
    <property type="entry name" value="Vaccinia Virus protein VP39"/>
    <property type="match status" value="1"/>
</dbReference>
<evidence type="ECO:0000256" key="8">
    <source>
        <dbReference type="ARBA" id="ARBA00023242"/>
    </source>
</evidence>
<feature type="binding site" evidence="9">
    <location>
        <position position="464"/>
    </location>
    <ligand>
        <name>S-adenosyl-L-methionine</name>
        <dbReference type="ChEBI" id="CHEBI:59789"/>
    </ligand>
</feature>
<evidence type="ECO:0000256" key="9">
    <source>
        <dbReference type="PROSITE-ProRule" id="PRU01023"/>
    </source>
</evidence>
<protein>
    <submittedName>
        <fullName evidence="13">SAM-dependent MTase RsmB/NOP-type domain-containing protein</fullName>
    </submittedName>
</protein>
<feature type="binding site" evidence="9">
    <location>
        <position position="446"/>
    </location>
    <ligand>
        <name>S-adenosyl-L-methionine</name>
        <dbReference type="ChEBI" id="CHEBI:59789"/>
    </ligand>
</feature>